<reference evidence="1 2" key="2">
    <citation type="journal article" date="2021" name="Genomics">
        <title>High-quality reference genome for Clonorchis sinensis.</title>
        <authorList>
            <person name="Young N.D."/>
            <person name="Stroehlein A.J."/>
            <person name="Kinkar L."/>
            <person name="Wang T."/>
            <person name="Sohn W.M."/>
            <person name="Chang B.C.H."/>
            <person name="Kaur P."/>
            <person name="Weisz D."/>
            <person name="Dudchenko O."/>
            <person name="Aiden E.L."/>
            <person name="Korhonen P.K."/>
            <person name="Gasser R.B."/>
        </authorList>
    </citation>
    <scope>NUCLEOTIDE SEQUENCE [LARGE SCALE GENOMIC DNA]</scope>
    <source>
        <strain evidence="1">Cs-k2</strain>
    </source>
</reference>
<proteinExistence type="predicted"/>
<accession>A0A8T1M4L9</accession>
<dbReference type="Proteomes" id="UP000286415">
    <property type="component" value="Unassembled WGS sequence"/>
</dbReference>
<comment type="caution">
    <text evidence="1">The sequence shown here is derived from an EMBL/GenBank/DDBJ whole genome shotgun (WGS) entry which is preliminary data.</text>
</comment>
<reference evidence="1 2" key="1">
    <citation type="journal article" date="2018" name="Biotechnol. Adv.">
        <title>Improved genomic resources and new bioinformatic workflow for the carcinogenic parasite Clonorchis sinensis: Biotechnological implications.</title>
        <authorList>
            <person name="Wang D."/>
            <person name="Korhonen P.K."/>
            <person name="Gasser R.B."/>
            <person name="Young N.D."/>
        </authorList>
    </citation>
    <scope>NUCLEOTIDE SEQUENCE [LARGE SCALE GENOMIC DNA]</scope>
    <source>
        <strain evidence="1">Cs-k2</strain>
    </source>
</reference>
<sequence>MDPGTKGDLKTSPQRHLIRFCERVRSSRARFLQLRFTCSLGRPGFKFPSISNYAFAIERSQSGLLPAYVTVAYPSGPKCTGAFAMALFYSSGFHGPTPRKLPLLAELRIPAQNLKRDVRHGVVRKPKYVSAMMTGQSHTQFDSIPAAIRFLLLAAPTCALTYNSEQNLRLDPGAFGTGSV</sequence>
<protein>
    <submittedName>
        <fullName evidence="1">Uncharacterized protein</fullName>
    </submittedName>
</protein>
<name>A0A8T1M4L9_CLOSI</name>
<evidence type="ECO:0000313" key="2">
    <source>
        <dbReference type="Proteomes" id="UP000286415"/>
    </source>
</evidence>
<organism evidence="1 2">
    <name type="scientific">Clonorchis sinensis</name>
    <name type="common">Chinese liver fluke</name>
    <dbReference type="NCBI Taxonomy" id="79923"/>
    <lineage>
        <taxon>Eukaryota</taxon>
        <taxon>Metazoa</taxon>
        <taxon>Spiralia</taxon>
        <taxon>Lophotrochozoa</taxon>
        <taxon>Platyhelminthes</taxon>
        <taxon>Trematoda</taxon>
        <taxon>Digenea</taxon>
        <taxon>Opisthorchiida</taxon>
        <taxon>Opisthorchiata</taxon>
        <taxon>Opisthorchiidae</taxon>
        <taxon>Clonorchis</taxon>
    </lineage>
</organism>
<evidence type="ECO:0000313" key="1">
    <source>
        <dbReference type="EMBL" id="KAG5443919.1"/>
    </source>
</evidence>
<gene>
    <name evidence="1" type="ORF">CSKR_202895</name>
</gene>
<dbReference type="EMBL" id="NIRI02000056">
    <property type="protein sequence ID" value="KAG5443919.1"/>
    <property type="molecule type" value="Genomic_DNA"/>
</dbReference>
<keyword evidence="2" id="KW-1185">Reference proteome</keyword>
<dbReference type="AlphaFoldDB" id="A0A8T1M4L9"/>